<comment type="caution">
    <text evidence="2">The sequence shown here is derived from an EMBL/GenBank/DDBJ whole genome shotgun (WGS) entry which is preliminary data.</text>
</comment>
<protein>
    <submittedName>
        <fullName evidence="2">Uncharacterized protein</fullName>
    </submittedName>
</protein>
<keyword evidence="3" id="KW-1185">Reference proteome</keyword>
<organism evidence="2 3">
    <name type="scientific">Datura stramonium</name>
    <name type="common">Jimsonweed</name>
    <name type="synonym">Common thornapple</name>
    <dbReference type="NCBI Taxonomy" id="4076"/>
    <lineage>
        <taxon>Eukaryota</taxon>
        <taxon>Viridiplantae</taxon>
        <taxon>Streptophyta</taxon>
        <taxon>Embryophyta</taxon>
        <taxon>Tracheophyta</taxon>
        <taxon>Spermatophyta</taxon>
        <taxon>Magnoliopsida</taxon>
        <taxon>eudicotyledons</taxon>
        <taxon>Gunneridae</taxon>
        <taxon>Pentapetalae</taxon>
        <taxon>asterids</taxon>
        <taxon>lamiids</taxon>
        <taxon>Solanales</taxon>
        <taxon>Solanaceae</taxon>
        <taxon>Solanoideae</taxon>
        <taxon>Datureae</taxon>
        <taxon>Datura</taxon>
    </lineage>
</organism>
<evidence type="ECO:0000313" key="2">
    <source>
        <dbReference type="EMBL" id="MCD7465655.1"/>
    </source>
</evidence>
<name>A0ABS8T3Z6_DATST</name>
<reference evidence="2 3" key="1">
    <citation type="journal article" date="2021" name="BMC Genomics">
        <title>Datura genome reveals duplications of psychoactive alkaloid biosynthetic genes and high mutation rate following tissue culture.</title>
        <authorList>
            <person name="Rajewski A."/>
            <person name="Carter-House D."/>
            <person name="Stajich J."/>
            <person name="Litt A."/>
        </authorList>
    </citation>
    <scope>NUCLEOTIDE SEQUENCE [LARGE SCALE GENOMIC DNA]</scope>
    <source>
        <strain evidence="2">AR-01</strain>
    </source>
</reference>
<accession>A0ABS8T3Z6</accession>
<dbReference type="Proteomes" id="UP000823775">
    <property type="component" value="Unassembled WGS sequence"/>
</dbReference>
<evidence type="ECO:0000313" key="3">
    <source>
        <dbReference type="Proteomes" id="UP000823775"/>
    </source>
</evidence>
<evidence type="ECO:0000256" key="1">
    <source>
        <dbReference type="SAM" id="MobiDB-lite"/>
    </source>
</evidence>
<sequence>MKRKSRVRAGGRRLLAVFGGDDGKRNEREKSIERASSGGGEVDGRSGVVRVRGKGEGEDGVTGSVGVFRRGRWLVTMVESEVGEEEEERGKRKGGTAVNVLRWTVVASGGEREMNGEFQAAAR</sequence>
<feature type="compositionally biased region" description="Basic and acidic residues" evidence="1">
    <location>
        <begin position="21"/>
        <end position="33"/>
    </location>
</feature>
<dbReference type="EMBL" id="JACEIK010001068">
    <property type="protein sequence ID" value="MCD7465655.1"/>
    <property type="molecule type" value="Genomic_DNA"/>
</dbReference>
<proteinExistence type="predicted"/>
<feature type="non-terminal residue" evidence="2">
    <location>
        <position position="123"/>
    </location>
</feature>
<gene>
    <name evidence="2" type="ORF">HAX54_001688</name>
</gene>
<feature type="region of interest" description="Disordered" evidence="1">
    <location>
        <begin position="17"/>
        <end position="62"/>
    </location>
</feature>